<feature type="domain" description="BioF2-like acetyltransferase" evidence="1">
    <location>
        <begin position="183"/>
        <end position="326"/>
    </location>
</feature>
<dbReference type="InterPro" id="IPR038740">
    <property type="entry name" value="BioF2-like_GNAT_dom"/>
</dbReference>
<evidence type="ECO:0000313" key="3">
    <source>
        <dbReference type="Proteomes" id="UP000006296"/>
    </source>
</evidence>
<dbReference type="SUPFAM" id="SSF55729">
    <property type="entry name" value="Acyl-CoA N-acyltransferases (Nat)"/>
    <property type="match status" value="1"/>
</dbReference>
<evidence type="ECO:0000313" key="2">
    <source>
        <dbReference type="EMBL" id="AFT75372.1"/>
    </source>
</evidence>
<dbReference type="AlphaFoldDB" id="A0AB33A0Y8"/>
<dbReference type="RefSeq" id="WP_014977071.1">
    <property type="nucleotide sequence ID" value="NC_018678.1"/>
</dbReference>
<name>A0AB33A0Y8_ALTME</name>
<dbReference type="InterPro" id="IPR016181">
    <property type="entry name" value="Acyl_CoA_acyltransferase"/>
</dbReference>
<proteinExistence type="predicted"/>
<dbReference type="KEGG" id="amg:AMEC673_13430"/>
<sequence length="368" mass="43025">MIPAKDLRVEELVYDKRLKHRLKQLFDRVSLDNCFITYSWFDSWLDSLSMRPKLLFVSYKKEDIGAIFFSKIPLTRAFPWLTIAHFNKSPLPEENQVWIEFNSIICKEESKALCAHAITSHLLSDRMLLGLQLQMAPPKSEWLVNDVLNLSSYEIEEVKGYKRQLRSQQNFNEFLKGFSSGVRSEFNRSKRKAIKDFGELELKFAGQKDINSYFEALSQLHKQKWSNTTDGSGFENEKFLKHHQKLINEHQSSTEIVCLVAGDFVLGYQYYLISKNKAYFYCAGLETKSVHKHIKPGLMLHILTMYELSKAGFEEYDFLGGEANYKNRLADEVYSFFNIRIYKKSLVASLVRFTLNSKRIAKRLFSKF</sequence>
<dbReference type="EMBL" id="CP003844">
    <property type="protein sequence ID" value="AFT75372.1"/>
    <property type="molecule type" value="Genomic_DNA"/>
</dbReference>
<accession>A0AB33A0Y8</accession>
<dbReference type="Proteomes" id="UP000006296">
    <property type="component" value="Chromosome"/>
</dbReference>
<evidence type="ECO:0000259" key="1">
    <source>
        <dbReference type="Pfam" id="PF13480"/>
    </source>
</evidence>
<dbReference type="Gene3D" id="3.40.630.30">
    <property type="match status" value="1"/>
</dbReference>
<organism evidence="2 3">
    <name type="scientific">Alteromonas macleodii (strain English Channel 673)</name>
    <dbReference type="NCBI Taxonomy" id="1004788"/>
    <lineage>
        <taxon>Bacteria</taxon>
        <taxon>Pseudomonadati</taxon>
        <taxon>Pseudomonadota</taxon>
        <taxon>Gammaproteobacteria</taxon>
        <taxon>Alteromonadales</taxon>
        <taxon>Alteromonadaceae</taxon>
        <taxon>Alteromonas/Salinimonas group</taxon>
        <taxon>Alteromonas</taxon>
    </lineage>
</organism>
<dbReference type="Pfam" id="PF13480">
    <property type="entry name" value="Acetyltransf_6"/>
    <property type="match status" value="1"/>
</dbReference>
<reference evidence="3" key="1">
    <citation type="journal article" date="2012" name="Sci. Rep.">
        <title>Genomes of surface isolates of Alteromonas macleodii: the life of a widespread marine opportunistic copiotroph.</title>
        <authorList>
            <person name="Lopez-Perez M."/>
            <person name="Gonzaga A."/>
            <person name="Martin-Cuadrado A.B."/>
            <person name="Onyshchenko O."/>
            <person name="Ghavidel A."/>
            <person name="Ghai R."/>
            <person name="Rodriguez-Valera F."/>
        </authorList>
    </citation>
    <scope>NUCLEOTIDE SEQUENCE [LARGE SCALE GENOMIC DNA]</scope>
    <source>
        <strain evidence="3">English Channel 673</strain>
    </source>
</reference>
<protein>
    <recommendedName>
        <fullName evidence="1">BioF2-like acetyltransferase domain-containing protein</fullName>
    </recommendedName>
</protein>
<gene>
    <name evidence="2" type="ordered locus">AMEC673_13430</name>
</gene>